<dbReference type="SMART" id="SM00642">
    <property type="entry name" value="Aamy"/>
    <property type="match status" value="1"/>
</dbReference>
<dbReference type="Pfam" id="PF16657">
    <property type="entry name" value="Malt_amylase_C"/>
    <property type="match status" value="1"/>
</dbReference>
<dbReference type="EMBL" id="SLWY01000037">
    <property type="protein sequence ID" value="TCO75990.1"/>
    <property type="molecule type" value="Genomic_DNA"/>
</dbReference>
<keyword evidence="3" id="KW-0326">Glycosidase</keyword>
<reference evidence="5 6" key="1">
    <citation type="submission" date="2019-03" db="EMBL/GenBank/DDBJ databases">
        <title>Genomic Encyclopedia of Type Strains, Phase IV (KMG-IV): sequencing the most valuable type-strain genomes for metagenomic binning, comparative biology and taxonomic classification.</title>
        <authorList>
            <person name="Goeker M."/>
        </authorList>
    </citation>
    <scope>NUCLEOTIDE SEQUENCE [LARGE SCALE GENOMIC DNA]</scope>
    <source>
        <strain evidence="5 6">DSM 25287</strain>
    </source>
</reference>
<evidence type="ECO:0000259" key="4">
    <source>
        <dbReference type="SMART" id="SM00642"/>
    </source>
</evidence>
<dbReference type="Pfam" id="PF00128">
    <property type="entry name" value="Alpha-amylase"/>
    <property type="match status" value="1"/>
</dbReference>
<name>A0A4V2SBM1_9GAMM</name>
<proteinExistence type="inferred from homology"/>
<dbReference type="Gene3D" id="3.90.400.10">
    <property type="entry name" value="Oligo-1,6-glucosidase, Domain 2"/>
    <property type="match status" value="1"/>
</dbReference>
<dbReference type="OrthoDB" id="9805159at2"/>
<dbReference type="InterPro" id="IPR006047">
    <property type="entry name" value="GH13_cat_dom"/>
</dbReference>
<dbReference type="SUPFAM" id="SSF51445">
    <property type="entry name" value="(Trans)glycosidases"/>
    <property type="match status" value="1"/>
</dbReference>
<dbReference type="PANTHER" id="PTHR10357:SF179">
    <property type="entry name" value="NEUTRAL AND BASIC AMINO ACID TRANSPORT PROTEIN RBAT"/>
    <property type="match status" value="1"/>
</dbReference>
<dbReference type="GO" id="GO:0004556">
    <property type="term" value="F:alpha-amylase activity"/>
    <property type="evidence" value="ECO:0007669"/>
    <property type="project" value="TreeGrafter"/>
</dbReference>
<comment type="similarity">
    <text evidence="1">Belongs to the glycosyl hydrolase 13 family.</text>
</comment>
<dbReference type="GO" id="GO:0009313">
    <property type="term" value="P:oligosaccharide catabolic process"/>
    <property type="evidence" value="ECO:0007669"/>
    <property type="project" value="TreeGrafter"/>
</dbReference>
<evidence type="ECO:0000256" key="2">
    <source>
        <dbReference type="ARBA" id="ARBA00022801"/>
    </source>
</evidence>
<evidence type="ECO:0000256" key="1">
    <source>
        <dbReference type="ARBA" id="ARBA00008061"/>
    </source>
</evidence>
<sequence>MSHLDSRTDPDWWRGSVIYQIYPRSYQDTNGDGVGDLPGITQRLEYIASLGVDAIWLSPIFTSPMKDFGYDVSDYRDIDPLFGTLADFDTLVARAHALGLKVMIDQVLSHTSDEHPWFVESRQNRSNPKADWYVWADPKPDGTPPNNWLSIFGGSAWHWDARRNQYYMHNFLTSQPDLNFHHPEVQAQMLDVVKFWIERGVDGFRLDTANFYVHDAELRDNPPFDRSVPAVDGAVPANNPYGYQQHLYDKSQPENLEFMRKLRSLLDRYPALTTVGEIGADDAIGTMCEYTSGGDKLHMAYSFMLLGQTGTATFVRKVIDDTEARIGDGWPCWSLGNHDCMRVLSRWAGGDAPARARMLAAMLLSLRGSVCVYQGEELGLTEADIPFERIQDPYGIPLWPEFKGRDGCRTPMPWNAAAPHAGFSGAEPWLPVPEEHLPRAADRQQDDPHSVLNAYRRFLGWRHTQPALIKGSIALVDSDEPILAFVREAGDERVLCVFNFSADTVAFTLPAGDWKPLAGHGLEATLAQDKLTLPAFGGFFGGA</sequence>
<keyword evidence="6" id="KW-1185">Reference proteome</keyword>
<gene>
    <name evidence="5" type="ORF">EV699_1374</name>
</gene>
<feature type="domain" description="Glycosyl hydrolase family 13 catalytic" evidence="4">
    <location>
        <begin position="20"/>
        <end position="409"/>
    </location>
</feature>
<dbReference type="InterPro" id="IPR045857">
    <property type="entry name" value="O16G_dom_2"/>
</dbReference>
<dbReference type="RefSeq" id="WP_132545854.1">
    <property type="nucleotide sequence ID" value="NZ_SLWY01000037.1"/>
</dbReference>
<protein>
    <submittedName>
        <fullName evidence="5">Alpha-glucosidase</fullName>
    </submittedName>
</protein>
<dbReference type="Gene3D" id="2.60.40.1180">
    <property type="entry name" value="Golgi alpha-mannosidase II"/>
    <property type="match status" value="1"/>
</dbReference>
<dbReference type="Gene3D" id="3.20.20.80">
    <property type="entry name" value="Glycosidases"/>
    <property type="match status" value="2"/>
</dbReference>
<dbReference type="PANTHER" id="PTHR10357">
    <property type="entry name" value="ALPHA-AMYLASE FAMILY MEMBER"/>
    <property type="match status" value="1"/>
</dbReference>
<dbReference type="FunFam" id="3.90.400.10:FF:000002">
    <property type="entry name" value="Sucrose isomerase"/>
    <property type="match status" value="1"/>
</dbReference>
<evidence type="ECO:0000256" key="3">
    <source>
        <dbReference type="ARBA" id="ARBA00023295"/>
    </source>
</evidence>
<dbReference type="InterPro" id="IPR017853">
    <property type="entry name" value="GH"/>
</dbReference>
<accession>A0A4V2SBM1</accession>
<organism evidence="5 6">
    <name type="scientific">Plasticicumulans lactativorans</name>
    <dbReference type="NCBI Taxonomy" id="1133106"/>
    <lineage>
        <taxon>Bacteria</taxon>
        <taxon>Pseudomonadati</taxon>
        <taxon>Pseudomonadota</taxon>
        <taxon>Gammaproteobacteria</taxon>
        <taxon>Candidatus Competibacteraceae</taxon>
        <taxon>Plasticicumulans</taxon>
    </lineage>
</organism>
<evidence type="ECO:0000313" key="6">
    <source>
        <dbReference type="Proteomes" id="UP000295765"/>
    </source>
</evidence>
<dbReference type="InterPro" id="IPR013780">
    <property type="entry name" value="Glyco_hydro_b"/>
</dbReference>
<dbReference type="InterPro" id="IPR032091">
    <property type="entry name" value="Malt_amylase-like_C"/>
</dbReference>
<comment type="caution">
    <text evidence="5">The sequence shown here is derived from an EMBL/GenBank/DDBJ whole genome shotgun (WGS) entry which is preliminary data.</text>
</comment>
<keyword evidence="2" id="KW-0378">Hydrolase</keyword>
<dbReference type="SUPFAM" id="SSF51011">
    <property type="entry name" value="Glycosyl hydrolase domain"/>
    <property type="match status" value="1"/>
</dbReference>
<evidence type="ECO:0000313" key="5">
    <source>
        <dbReference type="EMBL" id="TCO75990.1"/>
    </source>
</evidence>
<dbReference type="AlphaFoldDB" id="A0A4V2SBM1"/>
<dbReference type="CDD" id="cd11330">
    <property type="entry name" value="AmyAc_OligoGlu"/>
    <property type="match status" value="1"/>
</dbReference>
<dbReference type="Proteomes" id="UP000295765">
    <property type="component" value="Unassembled WGS sequence"/>
</dbReference>